<comment type="caution">
    <text evidence="13">The sequence shown here is derived from an EMBL/GenBank/DDBJ whole genome shotgun (WGS) entry which is preliminary data.</text>
</comment>
<dbReference type="GO" id="GO:0016020">
    <property type="term" value="C:membrane"/>
    <property type="evidence" value="ECO:0007669"/>
    <property type="project" value="TreeGrafter"/>
</dbReference>
<feature type="domain" description="BBS2 C-terminal helix bundle" evidence="11">
    <location>
        <begin position="578"/>
        <end position="603"/>
    </location>
</feature>
<dbReference type="Pfam" id="PF14783">
    <property type="entry name" value="BBS2_Mid"/>
    <property type="match status" value="1"/>
</dbReference>
<dbReference type="InterPro" id="IPR055380">
    <property type="entry name" value="BBS2_hp_dom"/>
</dbReference>
<accession>A0A6A0H4V1</accession>
<dbReference type="OrthoDB" id="2120021at2759"/>
<sequence length="609" mass="66811">MLVPAFTVNLKQKLLAGRVTIGRYDGIHPCLTASTTRDKVLIHNPHQQLGAGGGRMSLNTSSSDVALLNINQSVTALAAGNLSTVSLSTGKTTDTLVVCTPTNVLAYDVQNNADVFYKEVSDGSNAVTIGRLWRHPTPLALVGGNCSVQGFDSTGTDMFWTVAGDNVTSLALTDFDADGENELLVGSEDFDIRVFKKDELITEMAETEAVTGLCSVAGPRFAYSLTNGTVGVYQGSSRWWRIKSKNQAMCICSYDIDGDGVPELITGWSNGKLDARNDKSGEVVFKPHVEIALATTNDTIIRAVIIFAEGIFEGESHVYHPKENHLSSSIRVPIFPPKDVPVDLHIKAMVGYKGSNHYHVFELTRQLPRFSMYSIAKTALPQPQSYVKFELQERVARLVMWLNQSFLLLEDLKAAEDGSVSLKFQCLRKGGALLMEITPTCHVSLFCDDMDLVADIIQSLAAYLNLEDLEVVANFPAEVTELASKLEPLTEYQKARQKLSAELADNSGVIRGLIVRGEDARLMGDLVSMKQWYKEVMSINQSMINGYKIRCNNHQNLLACLKAINQSIQRAARLRVGKSKTTIVNACRQAIKNNNFDLLLKVIGLLPST</sequence>
<evidence type="ECO:0000259" key="9">
    <source>
        <dbReference type="Pfam" id="PF14783"/>
    </source>
</evidence>
<dbReference type="GO" id="GO:0031514">
    <property type="term" value="C:motile cilium"/>
    <property type="evidence" value="ECO:0007669"/>
    <property type="project" value="TreeGrafter"/>
</dbReference>
<evidence type="ECO:0000256" key="4">
    <source>
        <dbReference type="ARBA" id="ARBA00023069"/>
    </source>
</evidence>
<evidence type="ECO:0000259" key="12">
    <source>
        <dbReference type="Pfam" id="PF23353"/>
    </source>
</evidence>
<dbReference type="InterPro" id="IPR029333">
    <property type="entry name" value="BBS2_GAE_dom"/>
</dbReference>
<feature type="domain" description="BBS2 GAE" evidence="8">
    <location>
        <begin position="287"/>
        <end position="370"/>
    </location>
</feature>
<evidence type="ECO:0000313" key="13">
    <source>
        <dbReference type="EMBL" id="KAA0199277.1"/>
    </source>
</evidence>
<keyword evidence="3" id="KW-0963">Cytoplasm</keyword>
<feature type="domain" description="Ciliary BBSome complex subunit 2 N-terminal" evidence="7">
    <location>
        <begin position="20"/>
        <end position="130"/>
    </location>
</feature>
<dbReference type="InterPro" id="IPR029430">
    <property type="entry name" value="BBS2_N"/>
</dbReference>
<protein>
    <recommendedName>
        <fullName evidence="14">Bardet-Biedl syndrome 2 protein homolog</fullName>
    </recommendedName>
</protein>
<feature type="domain" description="Ciliary BBSome complex subunit 2 middle region" evidence="9">
    <location>
        <begin position="169"/>
        <end position="276"/>
    </location>
</feature>
<reference evidence="13" key="2">
    <citation type="journal article" date="2018" name="Environ. Sci. Technol.">
        <title>The Toxicogenome of Hyalella azteca: A Model for Sediment Ecotoxicology and Evolutionary Toxicology.</title>
        <authorList>
            <person name="Poynton H.C."/>
            <person name="Hasenbein S."/>
            <person name="Benoit J.B."/>
            <person name="Sepulveda M.S."/>
            <person name="Poelchau M.F."/>
            <person name="Hughes D.S.T."/>
            <person name="Murali S.C."/>
            <person name="Chen S."/>
            <person name="Glastad K.M."/>
            <person name="Goodisman M.A.D."/>
            <person name="Werren J.H."/>
            <person name="Vineis J.H."/>
            <person name="Bowen J.L."/>
            <person name="Friedrich M."/>
            <person name="Jones J."/>
            <person name="Robertson H.M."/>
            <person name="Feyereisen R."/>
            <person name="Mechler-Hickson A."/>
            <person name="Mathers N."/>
            <person name="Lee C.E."/>
            <person name="Colbourne J.K."/>
            <person name="Biales A."/>
            <person name="Johnston J.S."/>
            <person name="Wellborn G.A."/>
            <person name="Rosendale A.J."/>
            <person name="Cridge A.G."/>
            <person name="Munoz-Torres M.C."/>
            <person name="Bain P.A."/>
            <person name="Manny A.R."/>
            <person name="Major K.M."/>
            <person name="Lambert F.N."/>
            <person name="Vulpe C.D."/>
            <person name="Tuck P."/>
            <person name="Blalock B.J."/>
            <person name="Lin Y.Y."/>
            <person name="Smith M.E."/>
            <person name="Ochoa-Acuna H."/>
            <person name="Chen M.M."/>
            <person name="Childers C.P."/>
            <person name="Qu J."/>
            <person name="Dugan S."/>
            <person name="Lee S.L."/>
            <person name="Chao H."/>
            <person name="Dinh H."/>
            <person name="Han Y."/>
            <person name="Doddapaneni H."/>
            <person name="Worley K.C."/>
            <person name="Muzny D.M."/>
            <person name="Gibbs R.A."/>
            <person name="Richards S."/>
        </authorList>
    </citation>
    <scope>NUCLEOTIDE SEQUENCE</scope>
    <source>
        <strain evidence="13">HAZT.00-mixed</strain>
        <tissue evidence="13">Whole organism</tissue>
    </source>
</reference>
<dbReference type="EMBL" id="JQDR03007025">
    <property type="protein sequence ID" value="KAA0199277.1"/>
    <property type="molecule type" value="Genomic_DNA"/>
</dbReference>
<keyword evidence="6" id="KW-0966">Cell projection</keyword>
<dbReference type="InterPro" id="IPR055379">
    <property type="entry name" value="BBS2_pf_dom"/>
</dbReference>
<keyword evidence="5" id="KW-0206">Cytoskeleton</keyword>
<dbReference type="Pfam" id="PF14782">
    <property type="entry name" value="BBS2_GAE"/>
    <property type="match status" value="1"/>
</dbReference>
<dbReference type="GO" id="GO:1905515">
    <property type="term" value="P:non-motile cilium assembly"/>
    <property type="evidence" value="ECO:0007669"/>
    <property type="project" value="InterPro"/>
</dbReference>
<reference evidence="13" key="3">
    <citation type="submission" date="2019-06" db="EMBL/GenBank/DDBJ databases">
        <authorList>
            <person name="Poynton C."/>
            <person name="Hasenbein S."/>
            <person name="Benoit J.B."/>
            <person name="Sepulveda M.S."/>
            <person name="Poelchau M.F."/>
            <person name="Murali S.C."/>
            <person name="Chen S."/>
            <person name="Glastad K.M."/>
            <person name="Werren J.H."/>
            <person name="Vineis J.H."/>
            <person name="Bowen J.L."/>
            <person name="Friedrich M."/>
            <person name="Jones J."/>
            <person name="Robertson H.M."/>
            <person name="Feyereisen R."/>
            <person name="Mechler-Hickson A."/>
            <person name="Mathers N."/>
            <person name="Lee C.E."/>
            <person name="Colbourne J.K."/>
            <person name="Biales A."/>
            <person name="Johnston J.S."/>
            <person name="Wellborn G.A."/>
            <person name="Rosendale A.J."/>
            <person name="Cridge A.G."/>
            <person name="Munoz-Torres M.C."/>
            <person name="Bain P.A."/>
            <person name="Manny A.R."/>
            <person name="Major K.M."/>
            <person name="Lambert F.N."/>
            <person name="Vulpe C.D."/>
            <person name="Tuck P."/>
            <person name="Blalock B.J."/>
            <person name="Lin Y.-Y."/>
            <person name="Smith M.E."/>
            <person name="Ochoa-Acuna H."/>
            <person name="Chen M.-J.M."/>
            <person name="Childers C.P."/>
            <person name="Qu J."/>
            <person name="Dugan S."/>
            <person name="Lee S.L."/>
            <person name="Chao H."/>
            <person name="Dinh H."/>
            <person name="Han Y."/>
            <person name="Doddapaneni H."/>
            <person name="Worley K.C."/>
            <person name="Muzny D.M."/>
            <person name="Gibbs R.A."/>
            <person name="Richards S."/>
        </authorList>
    </citation>
    <scope>NUCLEOTIDE SEQUENCE</scope>
    <source>
        <strain evidence="13">HAZT.00-mixed</strain>
        <tissue evidence="13">Whole organism</tissue>
    </source>
</reference>
<dbReference type="PANTHER" id="PTHR32465">
    <property type="entry name" value="BARDET-BIEDL SYNDROME 2 PROTEIN"/>
    <property type="match status" value="1"/>
</dbReference>
<dbReference type="SUPFAM" id="SSF50998">
    <property type="entry name" value="Quinoprotein alcohol dehydrogenase-like"/>
    <property type="match status" value="1"/>
</dbReference>
<dbReference type="GO" id="GO:0036064">
    <property type="term" value="C:ciliary basal body"/>
    <property type="evidence" value="ECO:0007669"/>
    <property type="project" value="TreeGrafter"/>
</dbReference>
<reference evidence="13" key="1">
    <citation type="submission" date="2014-08" db="EMBL/GenBank/DDBJ databases">
        <authorList>
            <person name="Murali S."/>
            <person name="Richards S."/>
            <person name="Bandaranaike D."/>
            <person name="Bellair M."/>
            <person name="Blankenburg K."/>
            <person name="Chao H."/>
            <person name="Dinh H."/>
            <person name="Doddapaneni H."/>
            <person name="Dugan-Rocha S."/>
            <person name="Elkadiri S."/>
            <person name="Gnanaolivu R."/>
            <person name="Hughes D."/>
            <person name="Lee S."/>
            <person name="Li M."/>
            <person name="Ming W."/>
            <person name="Munidasa M."/>
            <person name="Muniz J."/>
            <person name="Nguyen L."/>
            <person name="Osuji N."/>
            <person name="Pu L.-L."/>
            <person name="Puazo M."/>
            <person name="Skinner E."/>
            <person name="Qu C."/>
            <person name="Quiroz J."/>
            <person name="Raj R."/>
            <person name="Weissenberger G."/>
            <person name="Xin Y."/>
            <person name="Zou X."/>
            <person name="Han Y."/>
            <person name="Worley K."/>
            <person name="Muzny D."/>
            <person name="Gibbs R."/>
        </authorList>
    </citation>
    <scope>NUCLEOTIDE SEQUENCE</scope>
    <source>
        <strain evidence="13">HAZT.00-mixed</strain>
        <tissue evidence="13">Whole organism</tissue>
    </source>
</reference>
<dbReference type="PANTHER" id="PTHR32465:SF0">
    <property type="entry name" value="BARDET-BIEDL SYNDROME 2 PROTEIN"/>
    <property type="match status" value="1"/>
</dbReference>
<dbReference type="Pfam" id="PF14781">
    <property type="entry name" value="BBS2_N"/>
    <property type="match status" value="1"/>
</dbReference>
<dbReference type="InterPro" id="IPR011047">
    <property type="entry name" value="Quinoprotein_ADH-like_sf"/>
</dbReference>
<evidence type="ECO:0000256" key="2">
    <source>
        <dbReference type="ARBA" id="ARBA00004245"/>
    </source>
</evidence>
<feature type="domain" description="BBS2 hairpin" evidence="12">
    <location>
        <begin position="476"/>
        <end position="573"/>
    </location>
</feature>
<evidence type="ECO:0000259" key="7">
    <source>
        <dbReference type="Pfam" id="PF14781"/>
    </source>
</evidence>
<comment type="subcellular location">
    <subcellularLocation>
        <location evidence="1">Cell projection</location>
        <location evidence="1">Cilium</location>
    </subcellularLocation>
    <subcellularLocation>
        <location evidence="2">Cytoplasm</location>
        <location evidence="2">Cytoskeleton</location>
    </subcellularLocation>
</comment>
<organism evidence="13">
    <name type="scientific">Hyalella azteca</name>
    <name type="common">Amphipod</name>
    <dbReference type="NCBI Taxonomy" id="294128"/>
    <lineage>
        <taxon>Eukaryota</taxon>
        <taxon>Metazoa</taxon>
        <taxon>Ecdysozoa</taxon>
        <taxon>Arthropoda</taxon>
        <taxon>Crustacea</taxon>
        <taxon>Multicrustacea</taxon>
        <taxon>Malacostraca</taxon>
        <taxon>Eumalacostraca</taxon>
        <taxon>Peracarida</taxon>
        <taxon>Amphipoda</taxon>
        <taxon>Senticaudata</taxon>
        <taxon>Talitrida</taxon>
        <taxon>Talitroidea</taxon>
        <taxon>Hyalellidae</taxon>
        <taxon>Hyalella</taxon>
    </lineage>
</organism>
<dbReference type="Pfam" id="PF23351">
    <property type="entry name" value="BBS2_CtH"/>
    <property type="match status" value="1"/>
</dbReference>
<evidence type="ECO:0000256" key="3">
    <source>
        <dbReference type="ARBA" id="ARBA00022490"/>
    </source>
</evidence>
<dbReference type="GO" id="GO:0043005">
    <property type="term" value="C:neuron projection"/>
    <property type="evidence" value="ECO:0007669"/>
    <property type="project" value="TreeGrafter"/>
</dbReference>
<dbReference type="Pfam" id="PF23350">
    <property type="entry name" value="BBS2_pf"/>
    <property type="match status" value="1"/>
</dbReference>
<dbReference type="InterPro" id="IPR016616">
    <property type="entry name" value="Bardet-Biedl_syndrome_2_prot"/>
</dbReference>
<dbReference type="GO" id="GO:0034464">
    <property type="term" value="C:BBSome"/>
    <property type="evidence" value="ECO:0007669"/>
    <property type="project" value="InterPro"/>
</dbReference>
<evidence type="ECO:0000256" key="5">
    <source>
        <dbReference type="ARBA" id="ARBA00023212"/>
    </source>
</evidence>
<evidence type="ECO:0000259" key="11">
    <source>
        <dbReference type="Pfam" id="PF23351"/>
    </source>
</evidence>
<feature type="domain" description="BBS2 platform" evidence="10">
    <location>
        <begin position="377"/>
        <end position="464"/>
    </location>
</feature>
<dbReference type="Pfam" id="PF23353">
    <property type="entry name" value="BBS2_hp"/>
    <property type="match status" value="1"/>
</dbReference>
<evidence type="ECO:0000259" key="8">
    <source>
        <dbReference type="Pfam" id="PF14782"/>
    </source>
</evidence>
<evidence type="ECO:0000259" key="10">
    <source>
        <dbReference type="Pfam" id="PF23350"/>
    </source>
</evidence>
<evidence type="ECO:0008006" key="14">
    <source>
        <dbReference type="Google" id="ProtNLM"/>
    </source>
</evidence>
<gene>
    <name evidence="13" type="ORF">HAZT_HAZT008930</name>
</gene>
<name>A0A6A0H4V1_HYAAZ</name>
<dbReference type="Proteomes" id="UP000711488">
    <property type="component" value="Unassembled WGS sequence"/>
</dbReference>
<keyword evidence="4" id="KW-0969">Cilium</keyword>
<dbReference type="InterPro" id="IPR029429">
    <property type="entry name" value="BBS2_Mid"/>
</dbReference>
<evidence type="ECO:0000256" key="1">
    <source>
        <dbReference type="ARBA" id="ARBA00004138"/>
    </source>
</evidence>
<evidence type="ECO:0000256" key="6">
    <source>
        <dbReference type="ARBA" id="ARBA00023273"/>
    </source>
</evidence>
<dbReference type="InterPro" id="IPR055381">
    <property type="entry name" value="BBS2_CtH_dom"/>
</dbReference>
<dbReference type="AlphaFoldDB" id="A0A6A0H4V1"/>
<proteinExistence type="predicted"/>